<comment type="caution">
    <text evidence="3">The sequence shown here is derived from an EMBL/GenBank/DDBJ whole genome shotgun (WGS) entry which is preliminary data.</text>
</comment>
<dbReference type="EMBL" id="JAQQWK010000014">
    <property type="protein sequence ID" value="KAK8016760.1"/>
    <property type="molecule type" value="Genomic_DNA"/>
</dbReference>
<name>A0ABR1RQN5_9PEZI</name>
<evidence type="ECO:0000256" key="2">
    <source>
        <dbReference type="SAM" id="SignalP"/>
    </source>
</evidence>
<feature type="signal peptide" evidence="2">
    <location>
        <begin position="1"/>
        <end position="18"/>
    </location>
</feature>
<keyword evidence="4" id="KW-1185">Reference proteome</keyword>
<evidence type="ECO:0000313" key="3">
    <source>
        <dbReference type="EMBL" id="KAK8016760.1"/>
    </source>
</evidence>
<protein>
    <submittedName>
        <fullName evidence="3">Uncharacterized protein</fullName>
    </submittedName>
</protein>
<keyword evidence="2" id="KW-0732">Signal</keyword>
<accession>A0ABR1RQN5</accession>
<evidence type="ECO:0000313" key="4">
    <source>
        <dbReference type="Proteomes" id="UP001444661"/>
    </source>
</evidence>
<proteinExistence type="predicted"/>
<organism evidence="3 4">
    <name type="scientific">Apiospora rasikravindrae</name>
    <dbReference type="NCBI Taxonomy" id="990691"/>
    <lineage>
        <taxon>Eukaryota</taxon>
        <taxon>Fungi</taxon>
        <taxon>Dikarya</taxon>
        <taxon>Ascomycota</taxon>
        <taxon>Pezizomycotina</taxon>
        <taxon>Sordariomycetes</taxon>
        <taxon>Xylariomycetidae</taxon>
        <taxon>Amphisphaeriales</taxon>
        <taxon>Apiosporaceae</taxon>
        <taxon>Apiospora</taxon>
    </lineage>
</organism>
<gene>
    <name evidence="3" type="ORF">PG993_014949</name>
</gene>
<evidence type="ECO:0000256" key="1">
    <source>
        <dbReference type="SAM" id="MobiDB-lite"/>
    </source>
</evidence>
<sequence>MQLSNLLNLALLASTASAGGGWAWGPWKYARDDLIRRRIPHHDLEAQEVRDIPGDVSAEAKALDLDDHGRGTAAREYVLEQQDEEEAVSILHRPRQGLRHRLVDSREVLDVRQQQHREGGAEHQHHHGHSLCHRAVVGTARYHHHHHHDGRHVGPDVDVTGSVRGTQQHHGRVVLIVCCRAGGDHVGRNASAGGDAYDDDDDNDGAADYAVGDGLDGAYYGHEASHDDYHGASDPGGFDIDFDDDGIGGGTE</sequence>
<reference evidence="3 4" key="1">
    <citation type="submission" date="2023-01" db="EMBL/GenBank/DDBJ databases">
        <title>Analysis of 21 Apiospora genomes using comparative genomics revels a genus with tremendous synthesis potential of carbohydrate active enzymes and secondary metabolites.</title>
        <authorList>
            <person name="Sorensen T."/>
        </authorList>
    </citation>
    <scope>NUCLEOTIDE SEQUENCE [LARGE SCALE GENOMIC DNA]</scope>
    <source>
        <strain evidence="3 4">CBS 33761</strain>
    </source>
</reference>
<feature type="chain" id="PRO_5045712553" evidence="2">
    <location>
        <begin position="19"/>
        <end position="252"/>
    </location>
</feature>
<feature type="region of interest" description="Disordered" evidence="1">
    <location>
        <begin position="226"/>
        <end position="252"/>
    </location>
</feature>
<dbReference type="Proteomes" id="UP001444661">
    <property type="component" value="Unassembled WGS sequence"/>
</dbReference>